<reference evidence="1" key="1">
    <citation type="journal article" date="2010" name="PLoS Genet.">
        <title>The genome of a pathogenic rhodococcus: cooptive virulence underpinned by key gene acquisitions.</title>
        <authorList>
            <person name="Letek M."/>
            <person name="Gonzalez P."/>
            <person name="Macarthur I."/>
            <person name="Rodriguez H."/>
            <person name="Freeman T.C."/>
            <person name="Valero-Rello A."/>
            <person name="Blanco M."/>
            <person name="Buckley T."/>
            <person name="Cherevach I."/>
            <person name="Fahey R."/>
            <person name="Hapeshi A."/>
            <person name="Holdstock J."/>
            <person name="Leadon D."/>
            <person name="Navas J."/>
            <person name="Ocampo A."/>
            <person name="Quail M.A."/>
            <person name="Sanders M."/>
            <person name="Scortti M.M."/>
            <person name="Prescott J.F."/>
            <person name="Fogarty U."/>
            <person name="Meijer W.G."/>
            <person name="Parkhill J."/>
            <person name="Bentley S.D."/>
            <person name="Vazquez-Boland J.A."/>
        </authorList>
    </citation>
    <scope>NUCLEOTIDE SEQUENCE [LARGE SCALE GENOMIC DNA]</scope>
    <source>
        <strain evidence="1 2">103S</strain>
    </source>
</reference>
<dbReference type="EMBL" id="FN563149">
    <property type="protein sequence ID" value="CBH50075.1"/>
    <property type="molecule type" value="Genomic_DNA"/>
</dbReference>
<dbReference type="RefSeq" id="WP_005517584.1">
    <property type="nucleotide sequence ID" value="NC_014659.1"/>
</dbReference>
<gene>
    <name evidence="1" type="ordered locus">REQ_41060</name>
</gene>
<protein>
    <submittedName>
        <fullName evidence="1">Uncharacterized protein</fullName>
    </submittedName>
</protein>
<evidence type="ECO:0000313" key="1">
    <source>
        <dbReference type="EMBL" id="CBH50075.1"/>
    </source>
</evidence>
<organism evidence="1">
    <name type="scientific">Rhodococcus hoagii (strain 103S)</name>
    <name type="common">Rhodococcus equi</name>
    <dbReference type="NCBI Taxonomy" id="685727"/>
    <lineage>
        <taxon>Bacteria</taxon>
        <taxon>Bacillati</taxon>
        <taxon>Actinomycetota</taxon>
        <taxon>Actinomycetes</taxon>
        <taxon>Mycobacteriales</taxon>
        <taxon>Nocardiaceae</taxon>
        <taxon>Prescottella</taxon>
    </lineage>
</organism>
<dbReference type="KEGG" id="req:REQ_41060"/>
<accession>A0A3S5YBX0</accession>
<proteinExistence type="predicted"/>
<dbReference type="AlphaFoldDB" id="A0A3S5YBX0"/>
<name>A0A3S5YBX0_RHOH1</name>
<evidence type="ECO:0000313" key="2">
    <source>
        <dbReference type="Proteomes" id="UP000006892"/>
    </source>
</evidence>
<sequence>MSAHRSAAAGRASATWSLSTEELKRRLDGMFADVHRPEDAPELSAA</sequence>
<dbReference type="Proteomes" id="UP001154400">
    <property type="component" value="Chromosome"/>
</dbReference>